<dbReference type="Pfam" id="PF08291">
    <property type="entry name" value="Peptidase_M15_3"/>
    <property type="match status" value="1"/>
</dbReference>
<dbReference type="AlphaFoldDB" id="A0A3B0SE74"/>
<dbReference type="SUPFAM" id="SSF55166">
    <property type="entry name" value="Hedgehog/DD-peptidase"/>
    <property type="match status" value="1"/>
</dbReference>
<proteinExistence type="predicted"/>
<name>A0A3B0SE74_9ZZZZ</name>
<dbReference type="EMBL" id="UOED01000092">
    <property type="protein sequence ID" value="VAV94613.1"/>
    <property type="molecule type" value="Genomic_DNA"/>
</dbReference>
<feature type="domain" description="Peptidase M15A C-terminal" evidence="1">
    <location>
        <begin position="8"/>
        <end position="115"/>
    </location>
</feature>
<dbReference type="InterPro" id="IPR013230">
    <property type="entry name" value="Peptidase_M15A_C"/>
</dbReference>
<sequence length="150" mass="17181">MKQELLTKHFTLNELTHSSLALRRGLYNQPDVEAASNLTRLARHILEPVRAHFARPFRPSSGFRSLAVNRLLGSKDSSQHITGQAVDFELAGIPNRLLADWIKDNLVFDQLILEFYRPEEPASGWVHCSYRAGDNRQQSLIFDGTTYREF</sequence>
<evidence type="ECO:0000313" key="2">
    <source>
        <dbReference type="EMBL" id="VAV94613.1"/>
    </source>
</evidence>
<dbReference type="Gene3D" id="3.30.1380.10">
    <property type="match status" value="1"/>
</dbReference>
<evidence type="ECO:0000259" key="1">
    <source>
        <dbReference type="Pfam" id="PF08291"/>
    </source>
</evidence>
<organism evidence="2">
    <name type="scientific">hydrothermal vent metagenome</name>
    <dbReference type="NCBI Taxonomy" id="652676"/>
    <lineage>
        <taxon>unclassified sequences</taxon>
        <taxon>metagenomes</taxon>
        <taxon>ecological metagenomes</taxon>
    </lineage>
</organism>
<reference evidence="2" key="1">
    <citation type="submission" date="2018-06" db="EMBL/GenBank/DDBJ databases">
        <authorList>
            <person name="Zhirakovskaya E."/>
        </authorList>
    </citation>
    <scope>NUCLEOTIDE SEQUENCE</scope>
</reference>
<dbReference type="InterPro" id="IPR009045">
    <property type="entry name" value="Zn_M74/Hedgehog-like"/>
</dbReference>
<accession>A0A3B0SE74</accession>
<gene>
    <name evidence="2" type="ORF">MNBD_ALPHA02-695</name>
</gene>
<protein>
    <recommendedName>
        <fullName evidence="1">Peptidase M15A C-terminal domain-containing protein</fullName>
    </recommendedName>
</protein>